<evidence type="ECO:0000259" key="8">
    <source>
        <dbReference type="PROSITE" id="PS50262"/>
    </source>
</evidence>
<sequence length="472" mass="53820">MDLLHLNCTLLDNLFNNQNNSSTISTTYSATSLSKGSANAVSDMALTVGNVDYFIQHYIFPIQFFLGVFGNSINLVVLLSSGMKNQANILLAAMACADLAFLFCMLPNSLVSFPLFYRSIGFAYFYFLTKIHCFALANCFSTAATFFVLAVSLERFTGVWRPMHTCFQLRDRRLFLLILSIFVFAFLLSFYHHIDHRVTIQIQCNRVWANFQHISQLKNISPFLLKYLRIAKYGQSLIAVILPVIAVAILNVSLVYFLRKRRRILNNSTNNCDGDLNEFKEQEFRYSDIGTFQRRERKVTATVIAIVTCFTITHLPTLCPVIWEHFLPNKRRVELVTVTAVLNCILVTGKVLNFFCFCSSSEHFRKRTVLILKAQLCQRRSRKKYSSMVALSNLATQTNLTLIQNGSNRKNSSSARTSRTTSHSIISSNQQQQPNNNYRIQKQSILSLREALLRQSGAEFDDIIINCNGQQQ</sequence>
<keyword evidence="4 7" id="KW-0472">Membrane</keyword>
<accession>A0A6V7TIV2</accession>
<feature type="compositionally biased region" description="Low complexity" evidence="6">
    <location>
        <begin position="407"/>
        <end position="433"/>
    </location>
</feature>
<feature type="transmembrane region" description="Helical" evidence="7">
    <location>
        <begin position="174"/>
        <end position="191"/>
    </location>
</feature>
<feature type="transmembrane region" description="Helical" evidence="7">
    <location>
        <begin position="123"/>
        <end position="153"/>
    </location>
</feature>
<organism evidence="9 10">
    <name type="scientific">Meloidogyne enterolobii</name>
    <name type="common">Root-knot nematode worm</name>
    <name type="synonym">Meloidogyne mayaguensis</name>
    <dbReference type="NCBI Taxonomy" id="390850"/>
    <lineage>
        <taxon>Eukaryota</taxon>
        <taxon>Metazoa</taxon>
        <taxon>Ecdysozoa</taxon>
        <taxon>Nematoda</taxon>
        <taxon>Chromadorea</taxon>
        <taxon>Rhabditida</taxon>
        <taxon>Tylenchina</taxon>
        <taxon>Tylenchomorpha</taxon>
        <taxon>Tylenchoidea</taxon>
        <taxon>Meloidogynidae</taxon>
        <taxon>Meloidogyninae</taxon>
        <taxon>Meloidogyne</taxon>
    </lineage>
</organism>
<comment type="similarity">
    <text evidence="5">Belongs to the G-protein coupled receptor 1 family.</text>
</comment>
<evidence type="ECO:0000256" key="6">
    <source>
        <dbReference type="SAM" id="MobiDB-lite"/>
    </source>
</evidence>
<dbReference type="InterPro" id="IPR017452">
    <property type="entry name" value="GPCR_Rhodpsn_7TM"/>
</dbReference>
<dbReference type="EMBL" id="CAJEWN010000002">
    <property type="protein sequence ID" value="CAD2124054.1"/>
    <property type="molecule type" value="Genomic_DNA"/>
</dbReference>
<dbReference type="PROSITE" id="PS00237">
    <property type="entry name" value="G_PROTEIN_RECEP_F1_1"/>
    <property type="match status" value="1"/>
</dbReference>
<dbReference type="AlphaFoldDB" id="A0A6V7TIV2"/>
<feature type="transmembrane region" description="Helical" evidence="7">
    <location>
        <begin position="91"/>
        <end position="117"/>
    </location>
</feature>
<feature type="region of interest" description="Disordered" evidence="6">
    <location>
        <begin position="405"/>
        <end position="433"/>
    </location>
</feature>
<comment type="caution">
    <text evidence="9">The sequence shown here is derived from an EMBL/GenBank/DDBJ whole genome shotgun (WGS) entry which is preliminary data.</text>
</comment>
<evidence type="ECO:0000256" key="2">
    <source>
        <dbReference type="ARBA" id="ARBA00022692"/>
    </source>
</evidence>
<keyword evidence="3 7" id="KW-1133">Transmembrane helix</keyword>
<protein>
    <recommendedName>
        <fullName evidence="8">G-protein coupled receptors family 1 profile domain-containing protein</fullName>
    </recommendedName>
</protein>
<keyword evidence="2 5" id="KW-0812">Transmembrane</keyword>
<keyword evidence="5" id="KW-0297">G-protein coupled receptor</keyword>
<feature type="transmembrane region" description="Helical" evidence="7">
    <location>
        <begin position="237"/>
        <end position="258"/>
    </location>
</feature>
<proteinExistence type="inferred from homology"/>
<evidence type="ECO:0000256" key="3">
    <source>
        <dbReference type="ARBA" id="ARBA00022989"/>
    </source>
</evidence>
<dbReference type="PROSITE" id="PS50262">
    <property type="entry name" value="G_PROTEIN_RECEP_F1_2"/>
    <property type="match status" value="1"/>
</dbReference>
<dbReference type="OrthoDB" id="10011262at2759"/>
<evidence type="ECO:0000313" key="9">
    <source>
        <dbReference type="EMBL" id="CAD2124054.1"/>
    </source>
</evidence>
<dbReference type="SUPFAM" id="SSF81321">
    <property type="entry name" value="Family A G protein-coupled receptor-like"/>
    <property type="match status" value="1"/>
</dbReference>
<feature type="domain" description="G-protein coupled receptors family 1 profile" evidence="8">
    <location>
        <begin position="70"/>
        <end position="357"/>
    </location>
</feature>
<dbReference type="GO" id="GO:0016020">
    <property type="term" value="C:membrane"/>
    <property type="evidence" value="ECO:0007669"/>
    <property type="project" value="UniProtKB-SubCell"/>
</dbReference>
<dbReference type="PRINTS" id="PR00237">
    <property type="entry name" value="GPCRRHODOPSN"/>
</dbReference>
<dbReference type="Pfam" id="PF00001">
    <property type="entry name" value="7tm_1"/>
    <property type="match status" value="1"/>
</dbReference>
<dbReference type="CDD" id="cd14978">
    <property type="entry name" value="7tmA_FMRFamide_R-like"/>
    <property type="match status" value="1"/>
</dbReference>
<dbReference type="Gene3D" id="1.20.1070.10">
    <property type="entry name" value="Rhodopsin 7-helix transmembrane proteins"/>
    <property type="match status" value="1"/>
</dbReference>
<keyword evidence="5" id="KW-0675">Receptor</keyword>
<dbReference type="InterPro" id="IPR000276">
    <property type="entry name" value="GPCR_Rhodpsn"/>
</dbReference>
<feature type="transmembrane region" description="Helical" evidence="7">
    <location>
        <begin position="58"/>
        <end position="79"/>
    </location>
</feature>
<evidence type="ECO:0000256" key="7">
    <source>
        <dbReference type="SAM" id="Phobius"/>
    </source>
</evidence>
<evidence type="ECO:0000313" key="10">
    <source>
        <dbReference type="Proteomes" id="UP000580250"/>
    </source>
</evidence>
<reference evidence="9 10" key="1">
    <citation type="submission" date="2020-08" db="EMBL/GenBank/DDBJ databases">
        <authorList>
            <person name="Koutsovoulos G."/>
            <person name="Danchin GJ E."/>
        </authorList>
    </citation>
    <scope>NUCLEOTIDE SEQUENCE [LARGE SCALE GENOMIC DNA]</scope>
</reference>
<gene>
    <name evidence="9" type="ORF">MENT_LOCUS704</name>
</gene>
<feature type="transmembrane region" description="Helical" evidence="7">
    <location>
        <begin position="335"/>
        <end position="357"/>
    </location>
</feature>
<keyword evidence="5" id="KW-0807">Transducer</keyword>
<dbReference type="PANTHER" id="PTHR46895">
    <property type="entry name" value="PROTEIN CBG20548-RELATED"/>
    <property type="match status" value="1"/>
</dbReference>
<dbReference type="PANTHER" id="PTHR46895:SF1">
    <property type="entry name" value="G-PROTEIN COUPLED RECEPTORS FAMILY 1 PROFILE DOMAIN-CONTAINING PROTEIN"/>
    <property type="match status" value="1"/>
</dbReference>
<evidence type="ECO:0000256" key="4">
    <source>
        <dbReference type="ARBA" id="ARBA00023136"/>
    </source>
</evidence>
<dbReference type="GO" id="GO:0004930">
    <property type="term" value="F:G protein-coupled receptor activity"/>
    <property type="evidence" value="ECO:0007669"/>
    <property type="project" value="UniProtKB-KW"/>
</dbReference>
<feature type="transmembrane region" description="Helical" evidence="7">
    <location>
        <begin position="299"/>
        <end position="323"/>
    </location>
</feature>
<evidence type="ECO:0000256" key="5">
    <source>
        <dbReference type="RuleBase" id="RU000688"/>
    </source>
</evidence>
<name>A0A6V7TIV2_MELEN</name>
<dbReference type="Proteomes" id="UP000580250">
    <property type="component" value="Unassembled WGS sequence"/>
</dbReference>
<evidence type="ECO:0000256" key="1">
    <source>
        <dbReference type="ARBA" id="ARBA00004370"/>
    </source>
</evidence>
<comment type="subcellular location">
    <subcellularLocation>
        <location evidence="1">Membrane</location>
    </subcellularLocation>
</comment>